<dbReference type="AlphaFoldDB" id="A0A165C4Q1"/>
<protein>
    <submittedName>
        <fullName evidence="1">Uncharacterized protein</fullName>
    </submittedName>
</protein>
<dbReference type="Proteomes" id="UP000077266">
    <property type="component" value="Unassembled WGS sequence"/>
</dbReference>
<dbReference type="EMBL" id="KV426366">
    <property type="protein sequence ID" value="KZV81812.1"/>
    <property type="molecule type" value="Genomic_DNA"/>
</dbReference>
<proteinExistence type="predicted"/>
<keyword evidence="2" id="KW-1185">Reference proteome</keyword>
<dbReference type="InParanoid" id="A0A165C4Q1"/>
<name>A0A165C4Q1_EXIGL</name>
<organism evidence="1 2">
    <name type="scientific">Exidia glandulosa HHB12029</name>
    <dbReference type="NCBI Taxonomy" id="1314781"/>
    <lineage>
        <taxon>Eukaryota</taxon>
        <taxon>Fungi</taxon>
        <taxon>Dikarya</taxon>
        <taxon>Basidiomycota</taxon>
        <taxon>Agaricomycotina</taxon>
        <taxon>Agaricomycetes</taxon>
        <taxon>Auriculariales</taxon>
        <taxon>Exidiaceae</taxon>
        <taxon>Exidia</taxon>
    </lineage>
</organism>
<gene>
    <name evidence="1" type="ORF">EXIGLDRAFT_363752</name>
</gene>
<sequence length="161" mass="17908">MAHLDDSCLVHGRVLLRSRFHTPWPPCRVNVLLATSRITRISGSVNLAWGFGPSTTLGLGAGWVLLLFGNAPDPSGQKRVMPRPWLAQRLFRDPGLICRPCSPGPHFLRCLTFKGVWPRSDSGAALLLQDLPETSGRLRVIPRLRLGTRLIPDPRAFRRTC</sequence>
<evidence type="ECO:0000313" key="1">
    <source>
        <dbReference type="EMBL" id="KZV81812.1"/>
    </source>
</evidence>
<evidence type="ECO:0000313" key="2">
    <source>
        <dbReference type="Proteomes" id="UP000077266"/>
    </source>
</evidence>
<accession>A0A165C4Q1</accession>
<reference evidence="1 2" key="1">
    <citation type="journal article" date="2016" name="Mol. Biol. Evol.">
        <title>Comparative Genomics of Early-Diverging Mushroom-Forming Fungi Provides Insights into the Origins of Lignocellulose Decay Capabilities.</title>
        <authorList>
            <person name="Nagy L.G."/>
            <person name="Riley R."/>
            <person name="Tritt A."/>
            <person name="Adam C."/>
            <person name="Daum C."/>
            <person name="Floudas D."/>
            <person name="Sun H."/>
            <person name="Yadav J.S."/>
            <person name="Pangilinan J."/>
            <person name="Larsson K.H."/>
            <person name="Matsuura K."/>
            <person name="Barry K."/>
            <person name="Labutti K."/>
            <person name="Kuo R."/>
            <person name="Ohm R.A."/>
            <person name="Bhattacharya S.S."/>
            <person name="Shirouzu T."/>
            <person name="Yoshinaga Y."/>
            <person name="Martin F.M."/>
            <person name="Grigoriev I.V."/>
            <person name="Hibbett D.S."/>
        </authorList>
    </citation>
    <scope>NUCLEOTIDE SEQUENCE [LARGE SCALE GENOMIC DNA]</scope>
    <source>
        <strain evidence="1 2">HHB12029</strain>
    </source>
</reference>